<dbReference type="RefSeq" id="WP_139622332.1">
    <property type="nucleotide sequence ID" value="NZ_VDMP01000021.1"/>
</dbReference>
<dbReference type="Proteomes" id="UP000313231">
    <property type="component" value="Unassembled WGS sequence"/>
</dbReference>
<proteinExistence type="predicted"/>
<dbReference type="Pfam" id="PF19457">
    <property type="entry name" value="DUF5994"/>
    <property type="match status" value="1"/>
</dbReference>
<comment type="caution">
    <text evidence="2">The sequence shown here is derived from an EMBL/GenBank/DDBJ whole genome shotgun (WGS) entry which is preliminary data.</text>
</comment>
<dbReference type="AlphaFoldDB" id="A0A5C4W151"/>
<keyword evidence="3" id="KW-1185">Reference proteome</keyword>
<protein>
    <submittedName>
        <fullName evidence="2">Uncharacterized protein</fullName>
    </submittedName>
</protein>
<organism evidence="2 3">
    <name type="scientific">Nocardioides albidus</name>
    <dbReference type="NCBI Taxonomy" id="1517589"/>
    <lineage>
        <taxon>Bacteria</taxon>
        <taxon>Bacillati</taxon>
        <taxon>Actinomycetota</taxon>
        <taxon>Actinomycetes</taxon>
        <taxon>Propionibacteriales</taxon>
        <taxon>Nocardioidaceae</taxon>
        <taxon>Nocardioides</taxon>
    </lineage>
</organism>
<feature type="region of interest" description="Disordered" evidence="1">
    <location>
        <begin position="135"/>
        <end position="169"/>
    </location>
</feature>
<accession>A0A5C4W151</accession>
<dbReference type="InterPro" id="IPR046036">
    <property type="entry name" value="DUF5994"/>
</dbReference>
<feature type="compositionally biased region" description="Basic and acidic residues" evidence="1">
    <location>
        <begin position="135"/>
        <end position="144"/>
    </location>
</feature>
<reference evidence="2 3" key="1">
    <citation type="journal article" date="2016" name="Int. J. Syst. Evol. Microbiol.">
        <title>Nocardioides albidus sp. nov., an actinobacterium isolated from garden soil.</title>
        <authorList>
            <person name="Singh H."/>
            <person name="Du J."/>
            <person name="Trinh H."/>
            <person name="Won K."/>
            <person name="Yang J.E."/>
            <person name="Yin C."/>
            <person name="Kook M."/>
            <person name="Yi T.H."/>
        </authorList>
    </citation>
    <scope>NUCLEOTIDE SEQUENCE [LARGE SCALE GENOMIC DNA]</scope>
    <source>
        <strain evidence="2 3">CCTCC AB 2015297</strain>
    </source>
</reference>
<evidence type="ECO:0000313" key="3">
    <source>
        <dbReference type="Proteomes" id="UP000313231"/>
    </source>
</evidence>
<gene>
    <name evidence="2" type="ORF">FHP29_07920</name>
</gene>
<dbReference type="EMBL" id="VDMP01000021">
    <property type="protein sequence ID" value="TNM41892.1"/>
    <property type="molecule type" value="Genomic_DNA"/>
</dbReference>
<evidence type="ECO:0000313" key="2">
    <source>
        <dbReference type="EMBL" id="TNM41892.1"/>
    </source>
</evidence>
<evidence type="ECO:0000256" key="1">
    <source>
        <dbReference type="SAM" id="MobiDB-lite"/>
    </source>
</evidence>
<sequence length="169" mass="17978">MTLRLRMGRAGGADRLDGGWWPRSRDLAVELADLVDHFPAEHGRIVRALVFTADWDAPPPDRVPVAGGSVEAGPLDADLPHTIELTTADGSVLRVLVVPPDLSEDQGDEALLAAATPGNAHSATDLLALVTEHPDVDPADHWTDDGGSWWGERRAPSFRTTPEADGLSG</sequence>
<dbReference type="OrthoDB" id="3785441at2"/>
<name>A0A5C4W151_9ACTN</name>